<dbReference type="GO" id="GO:0000981">
    <property type="term" value="F:DNA-binding transcription factor activity, RNA polymerase II-specific"/>
    <property type="evidence" value="ECO:0007669"/>
    <property type="project" value="InterPro"/>
</dbReference>
<dbReference type="Gene3D" id="1.10.10.60">
    <property type="entry name" value="Homeodomain-like"/>
    <property type="match status" value="1"/>
</dbReference>
<dbReference type="CDD" id="cd00086">
    <property type="entry name" value="homeodomain"/>
    <property type="match status" value="1"/>
</dbReference>
<feature type="domain" description="Homeobox" evidence="8">
    <location>
        <begin position="337"/>
        <end position="397"/>
    </location>
</feature>
<dbReference type="PANTHER" id="PTHR45664">
    <property type="entry name" value="PROTEIN ZERKNUELLT 1-RELATED"/>
    <property type="match status" value="1"/>
</dbReference>
<feature type="region of interest" description="Disordered" evidence="7">
    <location>
        <begin position="180"/>
        <end position="242"/>
    </location>
</feature>
<feature type="DNA-binding region" description="Homeobox" evidence="5">
    <location>
        <begin position="339"/>
        <end position="398"/>
    </location>
</feature>
<dbReference type="GO" id="GO:0045944">
    <property type="term" value="P:positive regulation of transcription by RNA polymerase II"/>
    <property type="evidence" value="ECO:0007669"/>
    <property type="project" value="UniProtKB-ARBA"/>
</dbReference>
<evidence type="ECO:0000313" key="9">
    <source>
        <dbReference type="EMBL" id="ALT32054.1"/>
    </source>
</evidence>
<evidence type="ECO:0000256" key="7">
    <source>
        <dbReference type="SAM" id="MobiDB-lite"/>
    </source>
</evidence>
<evidence type="ECO:0000256" key="3">
    <source>
        <dbReference type="ARBA" id="ARBA00023155"/>
    </source>
</evidence>
<organism evidence="9">
    <name type="scientific">Paramacrobiotus richtersi</name>
    <name type="common">Water bear</name>
    <name type="synonym">Macrobiotus richtersi</name>
    <dbReference type="NCBI Taxonomy" id="697321"/>
    <lineage>
        <taxon>Eukaryota</taxon>
        <taxon>Metazoa</taxon>
        <taxon>Ecdysozoa</taxon>
        <taxon>Tardigrada</taxon>
        <taxon>Eutardigrada</taxon>
        <taxon>Parachela</taxon>
        <taxon>Macrobiotoidea</taxon>
        <taxon>Macrobiotidae</taxon>
        <taxon>Paramacrobiotus</taxon>
        <taxon>Paramacrobiotus richtersi group</taxon>
    </lineage>
</organism>
<keyword evidence="2 5" id="KW-0238">DNA-binding</keyword>
<keyword evidence="4 5" id="KW-0539">Nucleus</keyword>
<accession>A0A0U3BMW7</accession>
<dbReference type="AlphaFoldDB" id="A0A0U3BMW7"/>
<dbReference type="InterPro" id="IPR017970">
    <property type="entry name" value="Homeobox_CS"/>
</dbReference>
<keyword evidence="3 5" id="KW-0371">Homeobox</keyword>
<dbReference type="InterPro" id="IPR009057">
    <property type="entry name" value="Homeodomain-like_sf"/>
</dbReference>
<dbReference type="PRINTS" id="PR00024">
    <property type="entry name" value="HOMEOBOX"/>
</dbReference>
<feature type="compositionally biased region" description="Polar residues" evidence="7">
    <location>
        <begin position="329"/>
        <end position="343"/>
    </location>
</feature>
<dbReference type="GO" id="GO:0005634">
    <property type="term" value="C:nucleus"/>
    <property type="evidence" value="ECO:0007669"/>
    <property type="project" value="UniProtKB-SubCell"/>
</dbReference>
<dbReference type="EMBL" id="KT991398">
    <property type="protein sequence ID" value="ALT32054.1"/>
    <property type="molecule type" value="mRNA"/>
</dbReference>
<comment type="subcellular location">
    <subcellularLocation>
        <location evidence="1 5 6">Nucleus</location>
    </subcellularLocation>
</comment>
<evidence type="ECO:0000256" key="5">
    <source>
        <dbReference type="PROSITE-ProRule" id="PRU00108"/>
    </source>
</evidence>
<proteinExistence type="evidence at transcript level"/>
<dbReference type="PROSITE" id="PS00027">
    <property type="entry name" value="HOMEOBOX_1"/>
    <property type="match status" value="1"/>
</dbReference>
<name>A0A0U3BMW7_PARRC</name>
<dbReference type="PROSITE" id="PS50071">
    <property type="entry name" value="HOMEOBOX_2"/>
    <property type="match status" value="1"/>
</dbReference>
<evidence type="ECO:0000256" key="1">
    <source>
        <dbReference type="ARBA" id="ARBA00004123"/>
    </source>
</evidence>
<feature type="region of interest" description="Disordered" evidence="7">
    <location>
        <begin position="257"/>
        <end position="343"/>
    </location>
</feature>
<dbReference type="Pfam" id="PF00046">
    <property type="entry name" value="Homeodomain"/>
    <property type="match status" value="1"/>
</dbReference>
<dbReference type="GO" id="GO:0000978">
    <property type="term" value="F:RNA polymerase II cis-regulatory region sequence-specific DNA binding"/>
    <property type="evidence" value="ECO:0007669"/>
    <property type="project" value="TreeGrafter"/>
</dbReference>
<dbReference type="InterPro" id="IPR001356">
    <property type="entry name" value="HD"/>
</dbReference>
<evidence type="ECO:0000256" key="4">
    <source>
        <dbReference type="ARBA" id="ARBA00023242"/>
    </source>
</evidence>
<evidence type="ECO:0000259" key="8">
    <source>
        <dbReference type="PROSITE" id="PS50071"/>
    </source>
</evidence>
<feature type="compositionally biased region" description="Polar residues" evidence="7">
    <location>
        <begin position="180"/>
        <end position="190"/>
    </location>
</feature>
<feature type="region of interest" description="Disordered" evidence="7">
    <location>
        <begin position="475"/>
        <end position="515"/>
    </location>
</feature>
<dbReference type="PANTHER" id="PTHR45664:SF12">
    <property type="entry name" value="PANCREAS_DUODENUM HOMEOBOX PROTEIN 1"/>
    <property type="match status" value="1"/>
</dbReference>
<dbReference type="SMART" id="SM00389">
    <property type="entry name" value="HOX"/>
    <property type="match status" value="1"/>
</dbReference>
<protein>
    <submittedName>
        <fullName evidence="9">Hox3</fullName>
    </submittedName>
</protein>
<dbReference type="SUPFAM" id="SSF46689">
    <property type="entry name" value="Homeodomain-like"/>
    <property type="match status" value="1"/>
</dbReference>
<dbReference type="GO" id="GO:0048513">
    <property type="term" value="P:animal organ development"/>
    <property type="evidence" value="ECO:0007669"/>
    <property type="project" value="UniProtKB-ARBA"/>
</dbReference>
<reference evidence="9" key="1">
    <citation type="journal article" date="2016" name="Curr. Biol.">
        <title>The Compact Body Plan of Tardigrades Evolved by the Loss of a Large Body Region.</title>
        <authorList>
            <person name="Smith F.W."/>
            <person name="Boothby T.C."/>
            <person name="Giovannini I."/>
            <person name="Rebecchi L."/>
            <person name="Jockusch E.L."/>
            <person name="Goldstein B."/>
        </authorList>
    </citation>
    <scope>NUCLEOTIDE SEQUENCE</scope>
</reference>
<dbReference type="InterPro" id="IPR020479">
    <property type="entry name" value="HD_metazoa"/>
</dbReference>
<sequence length="515" mass="56011">MVISMGTGHFPLDSPGANMATAAASPYDTLHHPHHYPSSAATGPFSSSVNGISMPMHYSHYTHNQTASPPTAVDFSNAGYMHHSGYFSTAGPGVYGQNQYYPYPHPHLSTSDSHSVSYNDYDTATFPTQPPLHHPYGAGANEAYGSAGALNNRSSAYAAHHQRQQSSVPINSHVNVSQDHLVSHQPTQQFSPTLSSTSNTSPGPYAPVNLNHGASEAKYSPTGSYPSGTVGPLAPQPPVSQPQVLAKQPVEVYDWMKQSRGPNHGGRRKQAAKQMEPEKPRLSPEGQDVYAYKDLSAPAGMGAQNGRRGETPESSGDGSGEFDEYGNEPHQSGHGNSNSKRARTAYTSAQLVELEKEFHYNKYLCRPRRIEMANQLTLTERQIKIWFQNRRMKHKKEQKSRGGTYTPGPLGSGCSPTYDMHHQHKCSQQGSKCGLPGDEGEQFRSPGVIMSTTSPFSACTTDTAVKCLANLTEQINGPTEEPELLTNKRQNKRSHIKLELDNDAENGEGGKKAKQ</sequence>
<evidence type="ECO:0000256" key="6">
    <source>
        <dbReference type="RuleBase" id="RU000682"/>
    </source>
</evidence>
<feature type="compositionally biased region" description="Low complexity" evidence="7">
    <location>
        <begin position="191"/>
        <end position="203"/>
    </location>
</feature>
<dbReference type="FunFam" id="1.10.10.60:FF:000176">
    <property type="entry name" value="pancreas/duodenum homeobox protein 1"/>
    <property type="match status" value="1"/>
</dbReference>
<evidence type="ECO:0000256" key="2">
    <source>
        <dbReference type="ARBA" id="ARBA00023125"/>
    </source>
</evidence>